<comment type="caution">
    <text evidence="4">The sequence shown here is derived from an EMBL/GenBank/DDBJ whole genome shotgun (WGS) entry which is preliminary data.</text>
</comment>
<evidence type="ECO:0000313" key="5">
    <source>
        <dbReference type="Proteomes" id="UP000030652"/>
    </source>
</evidence>
<keyword evidence="1" id="KW-0862">Zinc</keyword>
<dbReference type="eggNOG" id="COG4279">
    <property type="taxonomic scope" value="Bacteria"/>
</dbReference>
<dbReference type="EMBL" id="JRYO01000067">
    <property type="protein sequence ID" value="KHE93234.1"/>
    <property type="molecule type" value="Genomic_DNA"/>
</dbReference>
<reference evidence="4 5" key="1">
    <citation type="submission" date="2014-10" db="EMBL/GenBank/DDBJ databases">
        <title>Draft genome of anammox bacterium scalindua brodae, obtained using differential coverage binning of sequence data from two enrichment reactors.</title>
        <authorList>
            <person name="Speth D.R."/>
            <person name="Russ L."/>
            <person name="Kartal B."/>
            <person name="Op den Camp H.J."/>
            <person name="Dutilh B.E."/>
            <person name="Jetten M.S."/>
        </authorList>
    </citation>
    <scope>NUCLEOTIDE SEQUENCE [LARGE SCALE GENOMIC DNA]</scope>
    <source>
        <strain evidence="4">RU1</strain>
    </source>
</reference>
<keyword evidence="1" id="KW-0863">Zinc-finger</keyword>
<dbReference type="Proteomes" id="UP000030652">
    <property type="component" value="Unassembled WGS sequence"/>
</dbReference>
<dbReference type="PANTHER" id="PTHR38133:SF1">
    <property type="entry name" value="SLR1429 PROTEIN"/>
    <property type="match status" value="1"/>
</dbReference>
<dbReference type="PANTHER" id="PTHR38133">
    <property type="entry name" value="SLR1429 PROTEIN"/>
    <property type="match status" value="1"/>
</dbReference>
<protein>
    <recommendedName>
        <fullName evidence="3">SWIM-type domain-containing protein</fullName>
    </recommendedName>
</protein>
<dbReference type="InterPro" id="IPR007527">
    <property type="entry name" value="Znf_SWIM"/>
</dbReference>
<organism evidence="4 5">
    <name type="scientific">Candidatus Scalindua brodae</name>
    <dbReference type="NCBI Taxonomy" id="237368"/>
    <lineage>
        <taxon>Bacteria</taxon>
        <taxon>Pseudomonadati</taxon>
        <taxon>Planctomycetota</taxon>
        <taxon>Candidatus Brocadiia</taxon>
        <taxon>Candidatus Brocadiales</taxon>
        <taxon>Candidatus Scalinduaceae</taxon>
        <taxon>Candidatus Scalindua</taxon>
    </lineage>
</organism>
<dbReference type="PATRIC" id="fig|237368.3.peg.1092"/>
<proteinExistence type="predicted"/>
<dbReference type="PROSITE" id="PS50966">
    <property type="entry name" value="ZF_SWIM"/>
    <property type="match status" value="1"/>
</dbReference>
<name>A0A0B0EKX7_9BACT</name>
<accession>A0A0B0EKX7</accession>
<feature type="region of interest" description="Disordered" evidence="2">
    <location>
        <begin position="284"/>
        <end position="309"/>
    </location>
</feature>
<sequence length="309" mass="34806">MSYWGFPRYVSVGEKKQKSKKKLEQLRKKNKNIEPVVIEGRTLAHTWWGKAWNKNLEEYADYSNRIGRGRSYVRCGSVLDLQISGGEVKSLVQGSESNPYSVVIKIKALEKTIWKKIKDVCEGKLDSLQELLVGKFPKALDEIFTAHGKGLFPAPKEIDFDCNCPDWADMCKHVAATLYGIGVRLDKDPNFFFTLRKIEINDLITETVKDKTEELLAKAKKKSGRIIEDQDLSSVFGIELDSVSLPAKKVKVKATRKDKTPITKKTAIETKKITSKQPVIKTVKSVSKSGTKKSFNENNKESDKGCSKS</sequence>
<gene>
    <name evidence="4" type="ORF">SCABRO_00996</name>
</gene>
<feature type="domain" description="SWIM-type" evidence="3">
    <location>
        <begin position="152"/>
        <end position="182"/>
    </location>
</feature>
<dbReference type="GO" id="GO:0008270">
    <property type="term" value="F:zinc ion binding"/>
    <property type="evidence" value="ECO:0007669"/>
    <property type="project" value="UniProtKB-KW"/>
</dbReference>
<dbReference type="AlphaFoldDB" id="A0A0B0EKX7"/>
<evidence type="ECO:0000313" key="4">
    <source>
        <dbReference type="EMBL" id="KHE93234.1"/>
    </source>
</evidence>
<evidence type="ECO:0000256" key="2">
    <source>
        <dbReference type="SAM" id="MobiDB-lite"/>
    </source>
</evidence>
<evidence type="ECO:0000259" key="3">
    <source>
        <dbReference type="PROSITE" id="PS50966"/>
    </source>
</evidence>
<evidence type="ECO:0000256" key="1">
    <source>
        <dbReference type="PROSITE-ProRule" id="PRU00325"/>
    </source>
</evidence>
<feature type="compositionally biased region" description="Basic and acidic residues" evidence="2">
    <location>
        <begin position="294"/>
        <end position="309"/>
    </location>
</feature>
<keyword evidence="1" id="KW-0479">Metal-binding</keyword>
<feature type="compositionally biased region" description="Low complexity" evidence="2">
    <location>
        <begin position="284"/>
        <end position="293"/>
    </location>
</feature>